<dbReference type="CDD" id="cd04301">
    <property type="entry name" value="NAT_SF"/>
    <property type="match status" value="1"/>
</dbReference>
<dbReference type="SUPFAM" id="SSF55729">
    <property type="entry name" value="Acyl-CoA N-acyltransferases (Nat)"/>
    <property type="match status" value="1"/>
</dbReference>
<sequence length="176" mass="20080">MATFMPPLNYPEIYKWWESRVAEVTSGELQIIVSLSEVSSRTSRSDADKEIKIPFSEGATTPGTSELEVSGLVALSTPFSQTGPFRGVVQKLFTSPFHRRKGIARAMMKKLEEVAWDLGRWSLLLDTTVGTDAEHVYPRLGYKQIAYVREYGFSPKDGRLLDEIWFYKDLRHDTRL</sequence>
<dbReference type="HOGENOM" id="CLU_077728_0_1_1"/>
<organism evidence="2 3">
    <name type="scientific">Exophiala aquamarina CBS 119918</name>
    <dbReference type="NCBI Taxonomy" id="1182545"/>
    <lineage>
        <taxon>Eukaryota</taxon>
        <taxon>Fungi</taxon>
        <taxon>Dikarya</taxon>
        <taxon>Ascomycota</taxon>
        <taxon>Pezizomycotina</taxon>
        <taxon>Eurotiomycetes</taxon>
        <taxon>Chaetothyriomycetidae</taxon>
        <taxon>Chaetothyriales</taxon>
        <taxon>Herpotrichiellaceae</taxon>
        <taxon>Exophiala</taxon>
    </lineage>
</organism>
<dbReference type="PROSITE" id="PS51186">
    <property type="entry name" value="GNAT"/>
    <property type="match status" value="1"/>
</dbReference>
<dbReference type="EMBL" id="AMGV01000013">
    <property type="protein sequence ID" value="KEF53382.1"/>
    <property type="molecule type" value="Genomic_DNA"/>
</dbReference>
<gene>
    <name evidence="2" type="ORF">A1O9_10357</name>
</gene>
<dbReference type="AlphaFoldDB" id="A0A072P135"/>
<accession>A0A072P135</accession>
<dbReference type="VEuPathDB" id="FungiDB:A1O9_10357"/>
<comment type="caution">
    <text evidence="2">The sequence shown here is derived from an EMBL/GenBank/DDBJ whole genome shotgun (WGS) entry which is preliminary data.</text>
</comment>
<dbReference type="GeneID" id="25285261"/>
<dbReference type="RefSeq" id="XP_013255972.1">
    <property type="nucleotide sequence ID" value="XM_013400518.1"/>
</dbReference>
<dbReference type="InterPro" id="IPR016181">
    <property type="entry name" value="Acyl_CoA_acyltransferase"/>
</dbReference>
<name>A0A072P135_9EURO</name>
<dbReference type="InterPro" id="IPR000182">
    <property type="entry name" value="GNAT_dom"/>
</dbReference>
<reference evidence="2 3" key="1">
    <citation type="submission" date="2013-03" db="EMBL/GenBank/DDBJ databases">
        <title>The Genome Sequence of Exophiala aquamarina CBS 119918.</title>
        <authorList>
            <consortium name="The Broad Institute Genomics Platform"/>
            <person name="Cuomo C."/>
            <person name="de Hoog S."/>
            <person name="Gorbushina A."/>
            <person name="Walker B."/>
            <person name="Young S.K."/>
            <person name="Zeng Q."/>
            <person name="Gargeya S."/>
            <person name="Fitzgerald M."/>
            <person name="Haas B."/>
            <person name="Abouelleil A."/>
            <person name="Allen A.W."/>
            <person name="Alvarado L."/>
            <person name="Arachchi H.M."/>
            <person name="Berlin A.M."/>
            <person name="Chapman S.B."/>
            <person name="Gainer-Dewar J."/>
            <person name="Goldberg J."/>
            <person name="Griggs A."/>
            <person name="Gujja S."/>
            <person name="Hansen M."/>
            <person name="Howarth C."/>
            <person name="Imamovic A."/>
            <person name="Ireland A."/>
            <person name="Larimer J."/>
            <person name="McCowan C."/>
            <person name="Murphy C."/>
            <person name="Pearson M."/>
            <person name="Poon T.W."/>
            <person name="Priest M."/>
            <person name="Roberts A."/>
            <person name="Saif S."/>
            <person name="Shea T."/>
            <person name="Sisk P."/>
            <person name="Sykes S."/>
            <person name="Wortman J."/>
            <person name="Nusbaum C."/>
            <person name="Birren B."/>
        </authorList>
    </citation>
    <scope>NUCLEOTIDE SEQUENCE [LARGE SCALE GENOMIC DNA]</scope>
    <source>
        <strain evidence="2 3">CBS 119918</strain>
    </source>
</reference>
<dbReference type="OrthoDB" id="41532at2759"/>
<evidence type="ECO:0000313" key="2">
    <source>
        <dbReference type="EMBL" id="KEF53382.1"/>
    </source>
</evidence>
<dbReference type="GO" id="GO:0016747">
    <property type="term" value="F:acyltransferase activity, transferring groups other than amino-acyl groups"/>
    <property type="evidence" value="ECO:0007669"/>
    <property type="project" value="InterPro"/>
</dbReference>
<dbReference type="STRING" id="1182545.A0A072P135"/>
<evidence type="ECO:0000313" key="3">
    <source>
        <dbReference type="Proteomes" id="UP000027920"/>
    </source>
</evidence>
<dbReference type="Gene3D" id="3.40.630.30">
    <property type="match status" value="1"/>
</dbReference>
<proteinExistence type="predicted"/>
<dbReference type="Pfam" id="PF00583">
    <property type="entry name" value="Acetyltransf_1"/>
    <property type="match status" value="1"/>
</dbReference>
<dbReference type="Proteomes" id="UP000027920">
    <property type="component" value="Unassembled WGS sequence"/>
</dbReference>
<feature type="domain" description="N-acetyltransferase" evidence="1">
    <location>
        <begin position="19"/>
        <end position="171"/>
    </location>
</feature>
<protein>
    <recommendedName>
        <fullName evidence="1">N-acetyltransferase domain-containing protein</fullName>
    </recommendedName>
</protein>
<keyword evidence="3" id="KW-1185">Reference proteome</keyword>
<evidence type="ECO:0000259" key="1">
    <source>
        <dbReference type="PROSITE" id="PS51186"/>
    </source>
</evidence>